<dbReference type="GeneID" id="113153166"/>
<proteinExistence type="inferred from homology"/>
<dbReference type="InterPro" id="IPR019394">
    <property type="entry name" value="TEX28/TMCC"/>
</dbReference>
<feature type="transmembrane region" description="Helical" evidence="8">
    <location>
        <begin position="168"/>
        <end position="186"/>
    </location>
</feature>
<dbReference type="AlphaFoldDB" id="A0A7N6A2N9"/>
<keyword evidence="5" id="KW-0175">Coiled coil</keyword>
<dbReference type="Pfam" id="PF10267">
    <property type="entry name" value="Tmemb_cc2"/>
    <property type="match status" value="1"/>
</dbReference>
<protein>
    <recommendedName>
        <fullName evidence="11">Transmembrane and coiled-coil domain family 1b</fullName>
    </recommendedName>
</protein>
<reference evidence="9" key="3">
    <citation type="submission" date="2025-09" db="UniProtKB">
        <authorList>
            <consortium name="Ensembl"/>
        </authorList>
    </citation>
    <scope>IDENTIFICATION</scope>
</reference>
<evidence type="ECO:0000313" key="9">
    <source>
        <dbReference type="Ensembl" id="ENSATEP00000042281.1"/>
    </source>
</evidence>
<reference evidence="9" key="1">
    <citation type="submission" date="2021-04" db="EMBL/GenBank/DDBJ databases">
        <authorList>
            <consortium name="Wellcome Sanger Institute Data Sharing"/>
        </authorList>
    </citation>
    <scope>NUCLEOTIDE SEQUENCE [LARGE SCALE GENOMIC DNA]</scope>
</reference>
<keyword evidence="6 8" id="KW-0472">Membrane</keyword>
<comment type="similarity">
    <text evidence="2">Belongs to the TEX28 family.</text>
</comment>
<dbReference type="Ensembl" id="ENSATET00000065798.2">
    <property type="protein sequence ID" value="ENSATEP00000042281.1"/>
    <property type="gene ID" value="ENSATEG00000026307.2"/>
</dbReference>
<keyword evidence="4 8" id="KW-1133">Transmembrane helix</keyword>
<evidence type="ECO:0000313" key="10">
    <source>
        <dbReference type="Proteomes" id="UP000265040"/>
    </source>
</evidence>
<dbReference type="RefSeq" id="XP_026202430.1">
    <property type="nucleotide sequence ID" value="XM_026346645.1"/>
</dbReference>
<dbReference type="GeneTree" id="ENSGT00940000155189"/>
<keyword evidence="10" id="KW-1185">Reference proteome</keyword>
<reference evidence="9" key="2">
    <citation type="submission" date="2025-08" db="UniProtKB">
        <authorList>
            <consortium name="Ensembl"/>
        </authorList>
    </citation>
    <scope>IDENTIFICATION</scope>
</reference>
<evidence type="ECO:0000256" key="4">
    <source>
        <dbReference type="ARBA" id="ARBA00022989"/>
    </source>
</evidence>
<evidence type="ECO:0000256" key="2">
    <source>
        <dbReference type="ARBA" id="ARBA00008108"/>
    </source>
</evidence>
<accession>A0A7N6A2N9</accession>
<name>A0A7N6A2N9_ANATE</name>
<comment type="subcellular location">
    <subcellularLocation>
        <location evidence="1">Membrane</location>
    </subcellularLocation>
</comment>
<evidence type="ECO:0000256" key="8">
    <source>
        <dbReference type="SAM" id="Phobius"/>
    </source>
</evidence>
<dbReference type="RefSeq" id="XP_026202429.1">
    <property type="nucleotide sequence ID" value="XM_026346644.1"/>
</dbReference>
<sequence>MCGSEHTSTDTPGSAGAPGESSTSKDSSPDHSHFDSLIHEIQELWEKQVKLEQSVENLKAYYQREYTEIVEVLQEEQCRWDLFEEQFNDFTELHQNEIFNLKEELASMAEKIADQSHESGENIHLSHIDEALWACQTRISKMELQQQQQVVQLEGLENATAGLVLAKVINMLLALMGVLLALMSTVTNCMATLMTTSVRMFSTLLFVAIFYLLWRHWDTVFEYSHLFCTQHAEKQEDQNKYAHQLP</sequence>
<dbReference type="PANTHER" id="PTHR17613">
    <property type="entry name" value="CEREBRAL PROTEIN-11-RELATED"/>
    <property type="match status" value="1"/>
</dbReference>
<dbReference type="GO" id="GO:0016020">
    <property type="term" value="C:membrane"/>
    <property type="evidence" value="ECO:0007669"/>
    <property type="project" value="UniProtKB-SubCell"/>
</dbReference>
<feature type="compositionally biased region" description="Polar residues" evidence="7">
    <location>
        <begin position="1"/>
        <end position="12"/>
    </location>
</feature>
<feature type="region of interest" description="Disordered" evidence="7">
    <location>
        <begin position="1"/>
        <end position="33"/>
    </location>
</feature>
<evidence type="ECO:0000256" key="1">
    <source>
        <dbReference type="ARBA" id="ARBA00004370"/>
    </source>
</evidence>
<evidence type="ECO:0000256" key="7">
    <source>
        <dbReference type="SAM" id="MobiDB-lite"/>
    </source>
</evidence>
<dbReference type="OrthoDB" id="10072335at2759"/>
<feature type="transmembrane region" description="Helical" evidence="8">
    <location>
        <begin position="198"/>
        <end position="217"/>
    </location>
</feature>
<evidence type="ECO:0000256" key="6">
    <source>
        <dbReference type="ARBA" id="ARBA00023136"/>
    </source>
</evidence>
<organism evidence="9 10">
    <name type="scientific">Anabas testudineus</name>
    <name type="common">Climbing perch</name>
    <name type="synonym">Anthias testudineus</name>
    <dbReference type="NCBI Taxonomy" id="64144"/>
    <lineage>
        <taxon>Eukaryota</taxon>
        <taxon>Metazoa</taxon>
        <taxon>Chordata</taxon>
        <taxon>Craniata</taxon>
        <taxon>Vertebrata</taxon>
        <taxon>Euteleostomi</taxon>
        <taxon>Actinopterygii</taxon>
        <taxon>Neopterygii</taxon>
        <taxon>Teleostei</taxon>
        <taxon>Neoteleostei</taxon>
        <taxon>Acanthomorphata</taxon>
        <taxon>Anabantaria</taxon>
        <taxon>Anabantiformes</taxon>
        <taxon>Anabantoidei</taxon>
        <taxon>Anabantidae</taxon>
        <taxon>Anabas</taxon>
    </lineage>
</organism>
<evidence type="ECO:0000256" key="5">
    <source>
        <dbReference type="ARBA" id="ARBA00023054"/>
    </source>
</evidence>
<keyword evidence="3 8" id="KW-0812">Transmembrane</keyword>
<dbReference type="GO" id="GO:0012505">
    <property type="term" value="C:endomembrane system"/>
    <property type="evidence" value="ECO:0007669"/>
    <property type="project" value="TreeGrafter"/>
</dbReference>
<dbReference type="PANTHER" id="PTHR17613:SF11">
    <property type="entry name" value="TRANSMEMBRANE AND COILED-COIL DOMAINS PROTEIN 1"/>
    <property type="match status" value="1"/>
</dbReference>
<evidence type="ECO:0008006" key="11">
    <source>
        <dbReference type="Google" id="ProtNLM"/>
    </source>
</evidence>
<dbReference type="Proteomes" id="UP000265040">
    <property type="component" value="Chromosome 5"/>
</dbReference>
<evidence type="ECO:0000256" key="3">
    <source>
        <dbReference type="ARBA" id="ARBA00022692"/>
    </source>
</evidence>
<dbReference type="InParanoid" id="A0A7N6A2N9"/>